<dbReference type="PANTHER" id="PTHR11601:SF34">
    <property type="entry name" value="CYSTEINE DESULFURASE"/>
    <property type="match status" value="1"/>
</dbReference>
<dbReference type="EC" id="2.8.1.7" evidence="4 12"/>
<dbReference type="SUPFAM" id="SSF53383">
    <property type="entry name" value="PLP-dependent transferases"/>
    <property type="match status" value="1"/>
</dbReference>
<dbReference type="InterPro" id="IPR000192">
    <property type="entry name" value="Aminotrans_V_dom"/>
</dbReference>
<dbReference type="GO" id="GO:0051536">
    <property type="term" value="F:iron-sulfur cluster binding"/>
    <property type="evidence" value="ECO:0007669"/>
    <property type="project" value="UniProtKB-KW"/>
</dbReference>
<dbReference type="InterPro" id="IPR017772">
    <property type="entry name" value="Cys_deSase_NifS_bac/arc"/>
</dbReference>
<evidence type="ECO:0000313" key="15">
    <source>
        <dbReference type="Proteomes" id="UP000003748"/>
    </source>
</evidence>
<comment type="cofactor">
    <cofactor evidence="1 11">
        <name>pyridoxal 5'-phosphate</name>
        <dbReference type="ChEBI" id="CHEBI:597326"/>
    </cofactor>
</comment>
<dbReference type="Gene3D" id="3.40.640.10">
    <property type="entry name" value="Type I PLP-dependent aspartate aminotransferase-like (Major domain)"/>
    <property type="match status" value="1"/>
</dbReference>
<organism evidence="14 15">
    <name type="scientific">Fusobacterium periodonticum ATCC 33693</name>
    <dbReference type="NCBI Taxonomy" id="546275"/>
    <lineage>
        <taxon>Bacteria</taxon>
        <taxon>Fusobacteriati</taxon>
        <taxon>Fusobacteriota</taxon>
        <taxon>Fusobacteriia</taxon>
        <taxon>Fusobacteriales</taxon>
        <taxon>Fusobacteriaceae</taxon>
        <taxon>Fusobacterium</taxon>
    </lineage>
</organism>
<comment type="caution">
    <text evidence="14">The sequence shown here is derived from an EMBL/GenBank/DDBJ whole genome shotgun (WGS) entry which is preliminary data.</text>
</comment>
<evidence type="ECO:0000256" key="8">
    <source>
        <dbReference type="ARBA" id="ARBA00023004"/>
    </source>
</evidence>
<keyword evidence="8 12" id="KW-0408">Iron</keyword>
<dbReference type="PANTHER" id="PTHR11601">
    <property type="entry name" value="CYSTEINE DESULFURYLASE FAMILY MEMBER"/>
    <property type="match status" value="1"/>
</dbReference>
<dbReference type="Gene3D" id="1.10.260.50">
    <property type="match status" value="1"/>
</dbReference>
<dbReference type="InterPro" id="IPR015424">
    <property type="entry name" value="PyrdxlP-dep_Trfase"/>
</dbReference>
<dbReference type="InterPro" id="IPR015422">
    <property type="entry name" value="PyrdxlP-dep_Trfase_small"/>
</dbReference>
<accession>D4CW15</accession>
<comment type="similarity">
    <text evidence="2 12">Belongs to the class-V pyridoxal-phosphate-dependent aminotransferase family. NifS/IscS subfamily.</text>
</comment>
<dbReference type="InterPro" id="IPR020578">
    <property type="entry name" value="Aminotrans_V_PyrdxlP_BS"/>
</dbReference>
<dbReference type="InterPro" id="IPR015421">
    <property type="entry name" value="PyrdxlP-dep_Trfase_major"/>
</dbReference>
<dbReference type="AlphaFoldDB" id="D4CW15"/>
<protein>
    <recommendedName>
        <fullName evidence="4 12">Cysteine desulfurase</fullName>
        <ecNumber evidence="4 12">2.8.1.7</ecNumber>
    </recommendedName>
    <alternativeName>
        <fullName evidence="12">Nitrogenase metalloclusters biosynthesis protein NifS</fullName>
    </alternativeName>
</protein>
<dbReference type="eggNOG" id="COG1104">
    <property type="taxonomic scope" value="Bacteria"/>
</dbReference>
<reference evidence="14 15" key="1">
    <citation type="submission" date="2010-02" db="EMBL/GenBank/DDBJ databases">
        <authorList>
            <person name="Weinstock G."/>
            <person name="Sodergren E."/>
            <person name="Clifton S."/>
            <person name="Fulton L."/>
            <person name="Fulton B."/>
            <person name="Courtney L."/>
            <person name="Fronick C."/>
            <person name="Harrison M."/>
            <person name="Strong C."/>
            <person name="Farmer C."/>
            <person name="Delahaunty K."/>
            <person name="Markovic C."/>
            <person name="Hall O."/>
            <person name="Minx P."/>
            <person name="Tomlinson C."/>
            <person name="Mitreva M."/>
            <person name="Nelson J."/>
            <person name="Hou S."/>
            <person name="Wollam A."/>
            <person name="Pepin K.H."/>
            <person name="Johnson M."/>
            <person name="Bhonagiri V."/>
            <person name="Zhang X."/>
            <person name="Suruliraj S."/>
            <person name="Warren W."/>
            <person name="Chinwalla A."/>
            <person name="Mardis E.R."/>
            <person name="Wilson R.K."/>
        </authorList>
    </citation>
    <scope>NUCLEOTIDE SEQUENCE [LARGE SCALE GENOMIC DNA]</scope>
    <source>
        <strain evidence="14 15">ATCC 33693</strain>
    </source>
</reference>
<evidence type="ECO:0000256" key="2">
    <source>
        <dbReference type="ARBA" id="ARBA00006490"/>
    </source>
</evidence>
<evidence type="ECO:0000256" key="4">
    <source>
        <dbReference type="ARBA" id="ARBA00012239"/>
    </source>
</evidence>
<evidence type="ECO:0000259" key="13">
    <source>
        <dbReference type="Pfam" id="PF00266"/>
    </source>
</evidence>
<evidence type="ECO:0000256" key="1">
    <source>
        <dbReference type="ARBA" id="ARBA00001933"/>
    </source>
</evidence>
<name>D4CW15_9FUSO</name>
<keyword evidence="6 12" id="KW-0479">Metal-binding</keyword>
<dbReference type="PROSITE" id="PS00595">
    <property type="entry name" value="AA_TRANSFER_CLASS_5"/>
    <property type="match status" value="1"/>
</dbReference>
<dbReference type="GO" id="GO:0030170">
    <property type="term" value="F:pyridoxal phosphate binding"/>
    <property type="evidence" value="ECO:0007669"/>
    <property type="project" value="InterPro"/>
</dbReference>
<evidence type="ECO:0000256" key="12">
    <source>
        <dbReference type="RuleBase" id="RU364075"/>
    </source>
</evidence>
<dbReference type="NCBIfam" id="NF002806">
    <property type="entry name" value="PRK02948.1"/>
    <property type="match status" value="1"/>
</dbReference>
<evidence type="ECO:0000256" key="7">
    <source>
        <dbReference type="ARBA" id="ARBA00022898"/>
    </source>
</evidence>
<keyword evidence="9 12" id="KW-0411">Iron-sulfur</keyword>
<dbReference type="PIRSF" id="PIRSF005572">
    <property type="entry name" value="NifS"/>
    <property type="match status" value="1"/>
</dbReference>
<evidence type="ECO:0000256" key="5">
    <source>
        <dbReference type="ARBA" id="ARBA00022679"/>
    </source>
</evidence>
<gene>
    <name evidence="14" type="primary">nifS</name>
    <name evidence="14" type="ORF">FUSPEROL_01624</name>
</gene>
<dbReference type="GO" id="GO:0046872">
    <property type="term" value="F:metal ion binding"/>
    <property type="evidence" value="ECO:0007669"/>
    <property type="project" value="UniProtKB-KW"/>
</dbReference>
<dbReference type="FunFam" id="3.40.640.10:FF:000084">
    <property type="entry name" value="IscS-like cysteine desulfurase"/>
    <property type="match status" value="1"/>
</dbReference>
<evidence type="ECO:0000256" key="3">
    <source>
        <dbReference type="ARBA" id="ARBA00011738"/>
    </source>
</evidence>
<evidence type="ECO:0000256" key="11">
    <source>
        <dbReference type="RuleBase" id="RU004504"/>
    </source>
</evidence>
<evidence type="ECO:0000256" key="9">
    <source>
        <dbReference type="ARBA" id="ARBA00023014"/>
    </source>
</evidence>
<dbReference type="EMBL" id="ACJY01000086">
    <property type="protein sequence ID" value="EFE86429.1"/>
    <property type="molecule type" value="Genomic_DNA"/>
</dbReference>
<feature type="domain" description="Aminotransferase class V" evidence="13">
    <location>
        <begin position="6"/>
        <end position="367"/>
    </location>
</feature>
<proteinExistence type="inferred from homology"/>
<dbReference type="GO" id="GO:0031071">
    <property type="term" value="F:cysteine desulfurase activity"/>
    <property type="evidence" value="ECO:0007669"/>
    <property type="project" value="UniProtKB-EC"/>
</dbReference>
<sequence>MRVMKVYLDNNATTKVDEEVVKAMMPYFSDYYGNPFSLHLFGNETGLAVTEARQTIADILKAKPSEIIFTASGSEGDNLAIRGIAKAYKHRGKHIITSTIEHPAVKNTFIDLMEDGFEITMVPVDENGVMILDEFKKALREDTILVSVMHANNEVGSFQPVEEIGKITKERKIIFHVDAVQTMGKVEIYPEKMGIDLLTFSGHKFHAPKGIGVLYKRDGIRFAKVITGGNQEGKRRPGTSNVPYIVGLAKALKMATENMKEEWVREETLRNYFEDEVSKRIPEIKINGKGARRLPGTSSITFKYLEGESMLLNLSLKGIAVSSGSACSSDSLQPSHVLLAMGIPAEYAHGTLRFSLSKYTTKEEIDYTIEALVEIIGKLRELSPLWKTFKDNKLTDTASF</sequence>
<comment type="subunit">
    <text evidence="3">Homodimer.</text>
</comment>
<dbReference type="Gene3D" id="3.90.1150.10">
    <property type="entry name" value="Aspartate Aminotransferase, domain 1"/>
    <property type="match status" value="1"/>
</dbReference>
<dbReference type="GO" id="GO:0006520">
    <property type="term" value="P:amino acid metabolic process"/>
    <property type="evidence" value="ECO:0007669"/>
    <property type="project" value="InterPro"/>
</dbReference>
<keyword evidence="5 12" id="KW-0808">Transferase</keyword>
<dbReference type="Pfam" id="PF00266">
    <property type="entry name" value="Aminotran_5"/>
    <property type="match status" value="1"/>
</dbReference>
<dbReference type="InterPro" id="IPR016454">
    <property type="entry name" value="Cysteine_dSase"/>
</dbReference>
<dbReference type="NCBIfam" id="TIGR03402">
    <property type="entry name" value="FeS_nifS"/>
    <property type="match status" value="1"/>
</dbReference>
<evidence type="ECO:0000256" key="10">
    <source>
        <dbReference type="ARBA" id="ARBA00050776"/>
    </source>
</evidence>
<evidence type="ECO:0000313" key="14">
    <source>
        <dbReference type="EMBL" id="EFE86429.1"/>
    </source>
</evidence>
<dbReference type="HOGENOM" id="CLU_003433_0_0_0"/>
<comment type="function">
    <text evidence="12">Catalyzes the removal of elemental sulfur atoms from cysteine to produce alanine.</text>
</comment>
<keyword evidence="7 12" id="KW-0663">Pyridoxal phosphate</keyword>
<dbReference type="Proteomes" id="UP000003748">
    <property type="component" value="Unassembled WGS sequence"/>
</dbReference>
<dbReference type="STRING" id="546275.FUSPEROL_01624"/>
<comment type="catalytic activity">
    <reaction evidence="10 12">
        <text>(sulfur carrier)-H + L-cysteine = (sulfur carrier)-SH + L-alanine</text>
        <dbReference type="Rhea" id="RHEA:43892"/>
        <dbReference type="Rhea" id="RHEA-COMP:14737"/>
        <dbReference type="Rhea" id="RHEA-COMP:14739"/>
        <dbReference type="ChEBI" id="CHEBI:29917"/>
        <dbReference type="ChEBI" id="CHEBI:35235"/>
        <dbReference type="ChEBI" id="CHEBI:57972"/>
        <dbReference type="ChEBI" id="CHEBI:64428"/>
        <dbReference type="EC" id="2.8.1.7"/>
    </reaction>
</comment>
<evidence type="ECO:0000256" key="6">
    <source>
        <dbReference type="ARBA" id="ARBA00022723"/>
    </source>
</evidence>